<dbReference type="CDD" id="cd02440">
    <property type="entry name" value="AdoMet_MTases"/>
    <property type="match status" value="1"/>
</dbReference>
<evidence type="ECO:0000259" key="4">
    <source>
        <dbReference type="Pfam" id="PF00535"/>
    </source>
</evidence>
<dbReference type="InterPro" id="IPR028098">
    <property type="entry name" value="Glyco_trans_4-like_N"/>
</dbReference>
<evidence type="ECO:0000256" key="3">
    <source>
        <dbReference type="ARBA" id="ARBA00022679"/>
    </source>
</evidence>
<dbReference type="Gene3D" id="3.40.50.2000">
    <property type="entry name" value="Glycogen Phosphorylase B"/>
    <property type="match status" value="2"/>
</dbReference>
<dbReference type="STRING" id="61595.SAMN05421644_11046"/>
<dbReference type="Pfam" id="PF00535">
    <property type="entry name" value="Glycos_transf_2"/>
    <property type="match status" value="1"/>
</dbReference>
<dbReference type="AlphaFoldDB" id="A0A1H3DWQ3"/>
<organism evidence="6 7">
    <name type="scientific">Allochromatium warmingii</name>
    <name type="common">Chromatium warmingii</name>
    <dbReference type="NCBI Taxonomy" id="61595"/>
    <lineage>
        <taxon>Bacteria</taxon>
        <taxon>Pseudomonadati</taxon>
        <taxon>Pseudomonadota</taxon>
        <taxon>Gammaproteobacteria</taxon>
        <taxon>Chromatiales</taxon>
        <taxon>Chromatiaceae</taxon>
        <taxon>Allochromatium</taxon>
    </lineage>
</organism>
<dbReference type="RefSeq" id="WP_091332668.1">
    <property type="nucleotide sequence ID" value="NZ_FNOW01000010.1"/>
</dbReference>
<dbReference type="Pfam" id="PF13439">
    <property type="entry name" value="Glyco_transf_4"/>
    <property type="match status" value="1"/>
</dbReference>
<dbReference type="Gene3D" id="3.40.50.150">
    <property type="entry name" value="Vaccinia Virus protein VP39"/>
    <property type="match status" value="1"/>
</dbReference>
<dbReference type="Gene3D" id="3.90.550.10">
    <property type="entry name" value="Spore Coat Polysaccharide Biosynthesis Protein SpsA, Chain A"/>
    <property type="match status" value="1"/>
</dbReference>
<dbReference type="SUPFAM" id="SSF53448">
    <property type="entry name" value="Nucleotide-diphospho-sugar transferases"/>
    <property type="match status" value="1"/>
</dbReference>
<accession>A0A1H3DWQ3</accession>
<keyword evidence="3 6" id="KW-0808">Transferase</keyword>
<dbReference type="OrthoDB" id="5123492at2"/>
<protein>
    <submittedName>
        <fullName evidence="6">Glycosyltransferase, GT2 family</fullName>
    </submittedName>
</protein>
<comment type="similarity">
    <text evidence="1">Belongs to the glycosyltransferase 2 family.</text>
</comment>
<keyword evidence="7" id="KW-1185">Reference proteome</keyword>
<dbReference type="EMBL" id="FNOW01000010">
    <property type="protein sequence ID" value="SDX70835.1"/>
    <property type="molecule type" value="Genomic_DNA"/>
</dbReference>
<sequence>MSHQYHRTFDPNAQDSLAKLARLVPAGAVVLDIGTGPGVLATYLSEQCACYVDGIEYDRQSASLGRRAFRSLWVADLNVTDVTTLVGATRYDRILCADVLEHLVAPEQLLCQLSGLLKDGGHLLLSIPNVAHIGLLAELLGGELRYRPEGLLDHTHLRFFTRTSLQRLLETSGWQSLTFDCVHLPIEQSEFAPAVLDALPSEVVEFLRTSDDAETYQFIVDCVPSHAAISKTAPVLTASVASVARVDVIVPVYAGFAETQACLDSLFNASVTTPYEIVVIDDVGPEPELRAWLRSLATQGRITLLENTQNLGYVASVNRGIELHPERDVVLLNSDAEVANDWLDRLRVAAYASTDIGTVTPFANSGATICAYPQFCVDNPLPDGWDLATLDALIRDINPGAGVDIPTSVGFCTYIRRACIDTVGLFDVATFGRGYGEENDFSMRAHYRGWRHRLAADVFVIHRGGVSFGADKAALVEKAGQVMRAHHPTYDLLVGDHIRRDPARSWRERVDWCRLARSSRRRLLFITHALGGGTERHVQDLARWLEDAAEVLVLRPAGEDGLTLSWQRCGEVAAITFQRTLDFERLIALLRTLYIERAHVHHLIGLEAEAQQILQALSIPYDLTLHDFFMLCPRITLFDDRSQFCDQPAEHECERCLAADPQLPTHDIRTWRQAWGHWLAGADRILVPSHDTAARIRRIWPELHVRVAAHDQLPALTYYPPVRARTWQADRPLRVVVVGHLPPAKGLMVLTACARDAAKRGLPLEFHHLGDSTWPLPSLAEAPVIAHGPYIESELAARLHFLSPHLAWFPAICPETWCYTLSGCLMAALPVVAPQLGAFPERLANRPGSYLLPNDLDAEAINDRLLAFGAELNTLAMLDSKTELTDTSVQIDTDFIYSAEYLNIAAPQAAQPLIHNSALVKTLVIPLAIGTKQSAQHIPVLTQTSQAIVHLRSWRAMRSLILARLKPLWWRLPLSAQTRYRVKSLLFRMAPPLFRGTATYNAWLQLNLEQSSSNKIDVSALPHFFRRVWLSITHTVSETTENQYPPVQPRSWQADRPLRIVVVGPLSPANGLNVLAACAHDAAKRALPLEFHYLGDFTWPLPCLAEAPLIAHGAYAESELTARLHFLSPHLAWFPKIGPETWSHTLNRCRIAALPIVVPQLWAIPERLMNFPGCYVLTHVLDAEAINNRLLEIGAELNTL</sequence>
<proteinExistence type="inferred from homology"/>
<name>A0A1H3DWQ3_ALLWA</name>
<reference evidence="7" key="1">
    <citation type="submission" date="2016-10" db="EMBL/GenBank/DDBJ databases">
        <authorList>
            <person name="Varghese N."/>
            <person name="Submissions S."/>
        </authorList>
    </citation>
    <scope>NUCLEOTIDE SEQUENCE [LARGE SCALE GENOMIC DNA]</scope>
    <source>
        <strain evidence="7">DSM 173</strain>
    </source>
</reference>
<keyword evidence="2" id="KW-0328">Glycosyltransferase</keyword>
<feature type="domain" description="Glycosyltransferase 2-like" evidence="4">
    <location>
        <begin position="248"/>
        <end position="346"/>
    </location>
</feature>
<dbReference type="InterPro" id="IPR001173">
    <property type="entry name" value="Glyco_trans_2-like"/>
</dbReference>
<dbReference type="PANTHER" id="PTHR43179:SF12">
    <property type="entry name" value="GALACTOFURANOSYLTRANSFERASE GLFT2"/>
    <property type="match status" value="1"/>
</dbReference>
<dbReference type="SUPFAM" id="SSF53756">
    <property type="entry name" value="UDP-Glycosyltransferase/glycogen phosphorylase"/>
    <property type="match status" value="1"/>
</dbReference>
<dbReference type="InterPro" id="IPR029044">
    <property type="entry name" value="Nucleotide-diphossugar_trans"/>
</dbReference>
<dbReference type="SUPFAM" id="SSF53335">
    <property type="entry name" value="S-adenosyl-L-methionine-dependent methyltransferases"/>
    <property type="match status" value="1"/>
</dbReference>
<dbReference type="GO" id="GO:0016757">
    <property type="term" value="F:glycosyltransferase activity"/>
    <property type="evidence" value="ECO:0007669"/>
    <property type="project" value="UniProtKB-KW"/>
</dbReference>
<dbReference type="Proteomes" id="UP000198672">
    <property type="component" value="Unassembled WGS sequence"/>
</dbReference>
<dbReference type="InterPro" id="IPR029063">
    <property type="entry name" value="SAM-dependent_MTases_sf"/>
</dbReference>
<evidence type="ECO:0000259" key="5">
    <source>
        <dbReference type="Pfam" id="PF13439"/>
    </source>
</evidence>
<dbReference type="Pfam" id="PF13489">
    <property type="entry name" value="Methyltransf_23"/>
    <property type="match status" value="1"/>
</dbReference>
<evidence type="ECO:0000313" key="7">
    <source>
        <dbReference type="Proteomes" id="UP000198672"/>
    </source>
</evidence>
<gene>
    <name evidence="6" type="ORF">SAMN05421644_11046</name>
</gene>
<evidence type="ECO:0000256" key="2">
    <source>
        <dbReference type="ARBA" id="ARBA00022676"/>
    </source>
</evidence>
<dbReference type="PANTHER" id="PTHR43179">
    <property type="entry name" value="RHAMNOSYLTRANSFERASE WBBL"/>
    <property type="match status" value="1"/>
</dbReference>
<evidence type="ECO:0000256" key="1">
    <source>
        <dbReference type="ARBA" id="ARBA00006739"/>
    </source>
</evidence>
<feature type="domain" description="Glycosyltransferase subfamily 4-like N-terminal" evidence="5">
    <location>
        <begin position="532"/>
        <end position="699"/>
    </location>
</feature>
<evidence type="ECO:0000313" key="6">
    <source>
        <dbReference type="EMBL" id="SDX70835.1"/>
    </source>
</evidence>